<feature type="transmembrane region" description="Helical" evidence="6">
    <location>
        <begin position="27"/>
        <end position="45"/>
    </location>
</feature>
<keyword evidence="3 5" id="KW-0106">Calcium</keyword>
<dbReference type="InterPro" id="IPR015919">
    <property type="entry name" value="Cadherin-like_sf"/>
</dbReference>
<sequence>MNPIVLYKNYIMLQHVANLKWNMQKQLRINIFYITTLYIAIFYFSSFTHTHGENFNDFDSSIVRLKAVSNIENSSNSDNSYLLFELVTGRTEQTNKENTFRLESNKDVTDIKLSQHLDYESNRQYSLIVRVQNKYQLAAETVVDIEVLDVSYKLENFKDPFAIDPQTGNITTLVTFDREVKDIYNVKIIATDNSPSALFRTGEHNKRQQVFQIEIADKNDNPPRFTRQ</sequence>
<keyword evidence="4 6" id="KW-0472">Membrane</keyword>
<dbReference type="STRING" id="300112.A0A4S2JPH6"/>
<evidence type="ECO:0000256" key="2">
    <source>
        <dbReference type="ARBA" id="ARBA00022737"/>
    </source>
</evidence>
<dbReference type="PANTHER" id="PTHR24027">
    <property type="entry name" value="CADHERIN-23"/>
    <property type="match status" value="1"/>
</dbReference>
<proteinExistence type="predicted"/>
<name>A0A4S2JPH6_9HYME</name>
<dbReference type="PANTHER" id="PTHR24027:SF438">
    <property type="entry name" value="CADHERIN 23"/>
    <property type="match status" value="1"/>
</dbReference>
<evidence type="ECO:0000313" key="8">
    <source>
        <dbReference type="EMBL" id="TGZ38082.1"/>
    </source>
</evidence>
<dbReference type="InterPro" id="IPR039808">
    <property type="entry name" value="Cadherin"/>
</dbReference>
<reference evidence="8 9" key="1">
    <citation type="journal article" date="2019" name="Philos. Trans. R. Soc. Lond., B, Biol. Sci.">
        <title>Ant behaviour and brain gene expression of defending hosts depend on the ecological success of the intruding social parasite.</title>
        <authorList>
            <person name="Kaur R."/>
            <person name="Stoldt M."/>
            <person name="Jongepier E."/>
            <person name="Feldmeyer B."/>
            <person name="Menzel F."/>
            <person name="Bornberg-Bauer E."/>
            <person name="Foitzik S."/>
        </authorList>
    </citation>
    <scope>NUCLEOTIDE SEQUENCE [LARGE SCALE GENOMIC DNA]</scope>
    <source>
        <tissue evidence="8">Whole body</tissue>
    </source>
</reference>
<dbReference type="Pfam" id="PF00028">
    <property type="entry name" value="Cadherin"/>
    <property type="match status" value="2"/>
</dbReference>
<evidence type="ECO:0000313" key="9">
    <source>
        <dbReference type="Proteomes" id="UP000310200"/>
    </source>
</evidence>
<feature type="domain" description="Cadherin" evidence="7">
    <location>
        <begin position="57"/>
        <end position="149"/>
    </location>
</feature>
<evidence type="ECO:0000256" key="1">
    <source>
        <dbReference type="ARBA" id="ARBA00004370"/>
    </source>
</evidence>
<dbReference type="GO" id="GO:0005509">
    <property type="term" value="F:calcium ion binding"/>
    <property type="evidence" value="ECO:0007669"/>
    <property type="project" value="UniProtKB-UniRule"/>
</dbReference>
<dbReference type="PRINTS" id="PR00205">
    <property type="entry name" value="CADHERIN"/>
</dbReference>
<dbReference type="PROSITE" id="PS50268">
    <property type="entry name" value="CADHERIN_2"/>
    <property type="match status" value="2"/>
</dbReference>
<dbReference type="PROSITE" id="PS00232">
    <property type="entry name" value="CADHERIN_1"/>
    <property type="match status" value="1"/>
</dbReference>
<dbReference type="GO" id="GO:0016342">
    <property type="term" value="C:catenin complex"/>
    <property type="evidence" value="ECO:0007669"/>
    <property type="project" value="TreeGrafter"/>
</dbReference>
<dbReference type="Proteomes" id="UP000310200">
    <property type="component" value="Unassembled WGS sequence"/>
</dbReference>
<dbReference type="SMART" id="SM00112">
    <property type="entry name" value="CA"/>
    <property type="match status" value="2"/>
</dbReference>
<dbReference type="EMBL" id="QBLH01003476">
    <property type="protein sequence ID" value="TGZ38082.1"/>
    <property type="molecule type" value="Genomic_DNA"/>
</dbReference>
<keyword evidence="6" id="KW-0812">Transmembrane</keyword>
<comment type="subcellular location">
    <subcellularLocation>
        <location evidence="1">Membrane</location>
    </subcellularLocation>
</comment>
<dbReference type="CDD" id="cd11304">
    <property type="entry name" value="Cadherin_repeat"/>
    <property type="match status" value="2"/>
</dbReference>
<protein>
    <submittedName>
        <fullName evidence="8">DE-cadherin</fullName>
    </submittedName>
</protein>
<evidence type="ECO:0000256" key="4">
    <source>
        <dbReference type="ARBA" id="ARBA00023136"/>
    </source>
</evidence>
<evidence type="ECO:0000256" key="5">
    <source>
        <dbReference type="PROSITE-ProRule" id="PRU00043"/>
    </source>
</evidence>
<dbReference type="SUPFAM" id="SSF49313">
    <property type="entry name" value="Cadherin-like"/>
    <property type="match status" value="2"/>
</dbReference>
<dbReference type="GO" id="GO:0008013">
    <property type="term" value="F:beta-catenin binding"/>
    <property type="evidence" value="ECO:0007669"/>
    <property type="project" value="TreeGrafter"/>
</dbReference>
<evidence type="ECO:0000259" key="7">
    <source>
        <dbReference type="PROSITE" id="PS50268"/>
    </source>
</evidence>
<evidence type="ECO:0000256" key="3">
    <source>
        <dbReference type="ARBA" id="ARBA00022837"/>
    </source>
</evidence>
<dbReference type="InterPro" id="IPR002126">
    <property type="entry name" value="Cadherin-like_dom"/>
</dbReference>
<keyword evidence="9" id="KW-1185">Reference proteome</keyword>
<dbReference type="InterPro" id="IPR020894">
    <property type="entry name" value="Cadherin_CS"/>
</dbReference>
<evidence type="ECO:0000256" key="6">
    <source>
        <dbReference type="SAM" id="Phobius"/>
    </source>
</evidence>
<gene>
    <name evidence="8" type="ORF">DBV15_10046</name>
</gene>
<dbReference type="GO" id="GO:0045296">
    <property type="term" value="F:cadherin binding"/>
    <property type="evidence" value="ECO:0007669"/>
    <property type="project" value="TreeGrafter"/>
</dbReference>
<keyword evidence="2" id="KW-0677">Repeat</keyword>
<organism evidence="8 9">
    <name type="scientific">Temnothorax longispinosus</name>
    <dbReference type="NCBI Taxonomy" id="300112"/>
    <lineage>
        <taxon>Eukaryota</taxon>
        <taxon>Metazoa</taxon>
        <taxon>Ecdysozoa</taxon>
        <taxon>Arthropoda</taxon>
        <taxon>Hexapoda</taxon>
        <taxon>Insecta</taxon>
        <taxon>Pterygota</taxon>
        <taxon>Neoptera</taxon>
        <taxon>Endopterygota</taxon>
        <taxon>Hymenoptera</taxon>
        <taxon>Apocrita</taxon>
        <taxon>Aculeata</taxon>
        <taxon>Formicoidea</taxon>
        <taxon>Formicidae</taxon>
        <taxon>Myrmicinae</taxon>
        <taxon>Temnothorax</taxon>
    </lineage>
</organism>
<feature type="domain" description="Cadherin" evidence="7">
    <location>
        <begin position="150"/>
        <end position="225"/>
    </location>
</feature>
<dbReference type="Gene3D" id="2.60.40.60">
    <property type="entry name" value="Cadherins"/>
    <property type="match status" value="2"/>
</dbReference>
<comment type="caution">
    <text evidence="8">The sequence shown here is derived from an EMBL/GenBank/DDBJ whole genome shotgun (WGS) entry which is preliminary data.</text>
</comment>
<dbReference type="GO" id="GO:0007156">
    <property type="term" value="P:homophilic cell adhesion via plasma membrane adhesion molecules"/>
    <property type="evidence" value="ECO:0007669"/>
    <property type="project" value="InterPro"/>
</dbReference>
<dbReference type="AlphaFoldDB" id="A0A4S2JPH6"/>
<keyword evidence="6" id="KW-1133">Transmembrane helix</keyword>
<dbReference type="GO" id="GO:0016477">
    <property type="term" value="P:cell migration"/>
    <property type="evidence" value="ECO:0007669"/>
    <property type="project" value="TreeGrafter"/>
</dbReference>
<accession>A0A4S2JPH6</accession>